<comment type="caution">
    <text evidence="2">The sequence shown here is derived from an EMBL/GenBank/DDBJ whole genome shotgun (WGS) entry which is preliminary data.</text>
</comment>
<organism evidence="2 3">
    <name type="scientific">Dactylosporangium cerinum</name>
    <dbReference type="NCBI Taxonomy" id="1434730"/>
    <lineage>
        <taxon>Bacteria</taxon>
        <taxon>Bacillati</taxon>
        <taxon>Actinomycetota</taxon>
        <taxon>Actinomycetes</taxon>
        <taxon>Micromonosporales</taxon>
        <taxon>Micromonosporaceae</taxon>
        <taxon>Dactylosporangium</taxon>
    </lineage>
</organism>
<dbReference type="InterPro" id="IPR001242">
    <property type="entry name" value="Condensation_dom"/>
</dbReference>
<proteinExistence type="predicted"/>
<dbReference type="Gene3D" id="3.30.559.10">
    <property type="entry name" value="Chloramphenicol acetyltransferase-like domain"/>
    <property type="match status" value="1"/>
</dbReference>
<reference evidence="3" key="1">
    <citation type="journal article" date="2019" name="Int. J. Syst. Evol. Microbiol.">
        <title>The Global Catalogue of Microorganisms (GCM) 10K type strain sequencing project: providing services to taxonomists for standard genome sequencing and annotation.</title>
        <authorList>
            <consortium name="The Broad Institute Genomics Platform"/>
            <consortium name="The Broad Institute Genome Sequencing Center for Infectious Disease"/>
            <person name="Wu L."/>
            <person name="Ma J."/>
        </authorList>
    </citation>
    <scope>NUCLEOTIDE SEQUENCE [LARGE SCALE GENOMIC DNA]</scope>
    <source>
        <strain evidence="3">CGMCC 4.7152</strain>
    </source>
</reference>
<dbReference type="RefSeq" id="WP_380125689.1">
    <property type="nucleotide sequence ID" value="NZ_JBHSIU010000068.1"/>
</dbReference>
<dbReference type="Pfam" id="PF00668">
    <property type="entry name" value="Condensation"/>
    <property type="match status" value="1"/>
</dbReference>
<feature type="domain" description="Condensation" evidence="1">
    <location>
        <begin position="32"/>
        <end position="329"/>
    </location>
</feature>
<dbReference type="PANTHER" id="PTHR45527">
    <property type="entry name" value="NONRIBOSOMAL PEPTIDE SYNTHETASE"/>
    <property type="match status" value="1"/>
</dbReference>
<keyword evidence="3" id="KW-1185">Reference proteome</keyword>
<gene>
    <name evidence="2" type="ORF">ACFPIJ_45795</name>
</gene>
<accession>A0ABV9WB08</accession>
<sequence length="447" mass="47723">MHVATSRLAVPFHGDGVGTAPLTWGQWEIWQTMRRTGRTLNIGGTVALGPDASVAELAATLGRLVSRHQALRTRFSLAGEPPRQILSASGAVELDVVASTSDGAAAAAEAMRSRYEFTPFDLETEFPVRWGVVTVDDTPSHLVVQYSHLAVDGFGIEALVRDLPHLADDAPAGGVHPLELAHRQALPAERRHSAKSLRHWEAALRDLPAARFGTSDDPRTPRFWELVCHSPALHLALQVVAARAGVETGHVLLAAYGVALSRVTGRTPSVAQVLVSNRFRPGFADAVCHLTQPGICVIDVSGGDDDGGGGDLDAVAKRVWRAATSAYLHGYFDPADHRAMLDRLAADRGEPIDISCFVNDRRGPAAALPAVPPTAEQIRAALPRTTLRWDRTLPTYDGTFYLQVDAVDDAVGLAVWADTHRLTPAQVEACARGIESAAVTAALNPPA</sequence>
<evidence type="ECO:0000313" key="2">
    <source>
        <dbReference type="EMBL" id="MFC5005135.1"/>
    </source>
</evidence>
<dbReference type="PANTHER" id="PTHR45527:SF1">
    <property type="entry name" value="FATTY ACID SYNTHASE"/>
    <property type="match status" value="1"/>
</dbReference>
<name>A0ABV9WB08_9ACTN</name>
<dbReference type="EMBL" id="JBHSIU010000068">
    <property type="protein sequence ID" value="MFC5005135.1"/>
    <property type="molecule type" value="Genomic_DNA"/>
</dbReference>
<dbReference type="InterPro" id="IPR023213">
    <property type="entry name" value="CAT-like_dom_sf"/>
</dbReference>
<evidence type="ECO:0000313" key="3">
    <source>
        <dbReference type="Proteomes" id="UP001595912"/>
    </source>
</evidence>
<evidence type="ECO:0000259" key="1">
    <source>
        <dbReference type="Pfam" id="PF00668"/>
    </source>
</evidence>
<protein>
    <submittedName>
        <fullName evidence="2">Condensation domain-containing protein</fullName>
    </submittedName>
</protein>
<dbReference type="SUPFAM" id="SSF52777">
    <property type="entry name" value="CoA-dependent acyltransferases"/>
    <property type="match status" value="2"/>
</dbReference>
<dbReference type="Proteomes" id="UP001595912">
    <property type="component" value="Unassembled WGS sequence"/>
</dbReference>
<dbReference type="Gene3D" id="3.30.559.30">
    <property type="entry name" value="Nonribosomal peptide synthetase, condensation domain"/>
    <property type="match status" value="1"/>
</dbReference>